<evidence type="ECO:0000313" key="2">
    <source>
        <dbReference type="RefSeq" id="XP_010787417.1"/>
    </source>
</evidence>
<evidence type="ECO:0000313" key="3">
    <source>
        <dbReference type="RefSeq" id="XP_010787418.1"/>
    </source>
</evidence>
<gene>
    <name evidence="2 3" type="primary">LOC104960928</name>
</gene>
<name>A0A6I9PGT7_9TELE</name>
<sequence>MGSTGSRPKLFKVAPCNSLQEGAQPEPQWTVPALPVSVEQPSGSLAQKKKTLPPLRQEITLSTLSGNIPSKQSNNSSIIHSHPARRMQTLQPLALQIGHTSIATQIAMGRDCRDGGVPLSSTIGQTGSCGTGRMIQGGFLEAQTALTQQAHRQRRAHHRQAREQRRHKVVYSVNGPQVEGPNTEGIQRLKLVRSPTERDIFWDETTGERLDSRCLLDPTFLPHLCEGRQRNQLNKEDGIQGERGPRNERKRMNTLERDAHIEKNILWTNEREMVGIEDRDTTQTDGCMWSESARSCQTARVRGARRIWHNKP</sequence>
<evidence type="ECO:0000313" key="1">
    <source>
        <dbReference type="Proteomes" id="UP000504611"/>
    </source>
</evidence>
<organism evidence="1 2">
    <name type="scientific">Notothenia coriiceps</name>
    <name type="common">black rockcod</name>
    <dbReference type="NCBI Taxonomy" id="8208"/>
    <lineage>
        <taxon>Eukaryota</taxon>
        <taxon>Metazoa</taxon>
        <taxon>Chordata</taxon>
        <taxon>Craniata</taxon>
        <taxon>Vertebrata</taxon>
        <taxon>Euteleostomi</taxon>
        <taxon>Actinopterygii</taxon>
        <taxon>Neopterygii</taxon>
        <taxon>Teleostei</taxon>
        <taxon>Neoteleostei</taxon>
        <taxon>Acanthomorphata</taxon>
        <taxon>Eupercaria</taxon>
        <taxon>Perciformes</taxon>
        <taxon>Notothenioidei</taxon>
        <taxon>Nototheniidae</taxon>
        <taxon>Notothenia</taxon>
    </lineage>
</organism>
<keyword evidence="1" id="KW-1185">Reference proteome</keyword>
<dbReference type="AlphaFoldDB" id="A0A6I9PGT7"/>
<accession>A0A6I9PGT7</accession>
<dbReference type="OrthoDB" id="6344011at2759"/>
<dbReference type="GeneID" id="104960928"/>
<proteinExistence type="predicted"/>
<reference evidence="2 3" key="1">
    <citation type="submission" date="2025-04" db="UniProtKB">
        <authorList>
            <consortium name="RefSeq"/>
        </authorList>
    </citation>
    <scope>IDENTIFICATION</scope>
    <source>
        <tissue evidence="2 3">Muscle</tissue>
    </source>
</reference>
<dbReference type="RefSeq" id="XP_010787418.1">
    <property type="nucleotide sequence ID" value="XM_010789116.1"/>
</dbReference>
<dbReference type="Proteomes" id="UP000504611">
    <property type="component" value="Unplaced"/>
</dbReference>
<dbReference type="KEGG" id="ncc:104960928"/>
<dbReference type="RefSeq" id="XP_010787417.1">
    <property type="nucleotide sequence ID" value="XM_010789115.1"/>
</dbReference>
<protein>
    <submittedName>
        <fullName evidence="2 3">Uncharacterized protein LOC104960928 isoform X1</fullName>
    </submittedName>
</protein>